<sequence length="254" mass="26353">MRRPPTPAGQAAHGADGPTPLGLDGATPDQAAAGAGRLQRPGAAAADALRARQLHCHLRGHRRRPVAALTGRGGAPARRGGLAADPAAARCARAPDLLPLIHPALFLPMPQFPFALVALASLLTWSPSASAQAQQADSLATPAPATDAADTPPAWLTLTGVVVDEFSLPLAGATVTLAGSPKYLCITNAEGGYLLEVPAGGGDIRVAFSGYYEQVFSAQRSGERDVLLLPLPGFKRDRKGRVIDRRPRQLTTSH</sequence>
<feature type="region of interest" description="Disordered" evidence="1">
    <location>
        <begin position="60"/>
        <end position="81"/>
    </location>
</feature>
<proteinExistence type="predicted"/>
<evidence type="ECO:0000313" key="3">
    <source>
        <dbReference type="Proteomes" id="UP000305517"/>
    </source>
</evidence>
<gene>
    <name evidence="2" type="ORF">FDY95_23270</name>
</gene>
<dbReference type="OrthoDB" id="1453181at2"/>
<dbReference type="GO" id="GO:0004180">
    <property type="term" value="F:carboxypeptidase activity"/>
    <property type="evidence" value="ECO:0007669"/>
    <property type="project" value="UniProtKB-KW"/>
</dbReference>
<keyword evidence="2" id="KW-0121">Carboxypeptidase</keyword>
<keyword evidence="2" id="KW-0378">Hydrolase</keyword>
<keyword evidence="3" id="KW-1185">Reference proteome</keyword>
<name>A0A5R8WJ74_9BACT</name>
<dbReference type="Proteomes" id="UP000305517">
    <property type="component" value="Unassembled WGS sequence"/>
</dbReference>
<evidence type="ECO:0000313" key="2">
    <source>
        <dbReference type="EMBL" id="TLM88757.1"/>
    </source>
</evidence>
<reference evidence="2 3" key="1">
    <citation type="submission" date="2019-05" db="EMBL/GenBank/DDBJ databases">
        <title>Hymenobacter edaphi sp. nov., isolated from abandoned arsenic-contaminated farmland soil.</title>
        <authorList>
            <person name="Nie L."/>
        </authorList>
    </citation>
    <scope>NUCLEOTIDE SEQUENCE [LARGE SCALE GENOMIC DNA]</scope>
    <source>
        <strain evidence="2 3">1-3-3-8</strain>
    </source>
</reference>
<dbReference type="InterPro" id="IPR008969">
    <property type="entry name" value="CarboxyPept-like_regulatory"/>
</dbReference>
<feature type="region of interest" description="Disordered" evidence="1">
    <location>
        <begin position="1"/>
        <end position="35"/>
    </location>
</feature>
<dbReference type="EMBL" id="VAJM01000016">
    <property type="protein sequence ID" value="TLM88757.1"/>
    <property type="molecule type" value="Genomic_DNA"/>
</dbReference>
<keyword evidence="2" id="KW-0645">Protease</keyword>
<dbReference type="Pfam" id="PF13620">
    <property type="entry name" value="CarboxypepD_reg"/>
    <property type="match status" value="1"/>
</dbReference>
<dbReference type="SUPFAM" id="SSF49464">
    <property type="entry name" value="Carboxypeptidase regulatory domain-like"/>
    <property type="match status" value="1"/>
</dbReference>
<dbReference type="AlphaFoldDB" id="A0A5R8WJ74"/>
<evidence type="ECO:0000256" key="1">
    <source>
        <dbReference type="SAM" id="MobiDB-lite"/>
    </source>
</evidence>
<comment type="caution">
    <text evidence="2">The sequence shown here is derived from an EMBL/GenBank/DDBJ whole genome shotgun (WGS) entry which is preliminary data.</text>
</comment>
<dbReference type="Gene3D" id="2.60.40.1120">
    <property type="entry name" value="Carboxypeptidase-like, regulatory domain"/>
    <property type="match status" value="1"/>
</dbReference>
<organism evidence="2 3">
    <name type="scientific">Hymenobacter jeollabukensis</name>
    <dbReference type="NCBI Taxonomy" id="2025313"/>
    <lineage>
        <taxon>Bacteria</taxon>
        <taxon>Pseudomonadati</taxon>
        <taxon>Bacteroidota</taxon>
        <taxon>Cytophagia</taxon>
        <taxon>Cytophagales</taxon>
        <taxon>Hymenobacteraceae</taxon>
        <taxon>Hymenobacter</taxon>
    </lineage>
</organism>
<protein>
    <submittedName>
        <fullName evidence="2">Carboxypeptidase regulatory-like domain-containing protein</fullName>
    </submittedName>
</protein>
<feature type="compositionally biased region" description="Low complexity" evidence="1">
    <location>
        <begin position="67"/>
        <end position="81"/>
    </location>
</feature>
<accession>A0A5R8WJ74</accession>